<reference evidence="3 4" key="1">
    <citation type="submission" date="2014-12" db="EMBL/GenBank/DDBJ databases">
        <title>Genome sequence of Morococcus cerebrosus.</title>
        <authorList>
            <person name="Shin S.-K."/>
            <person name="Yi H."/>
        </authorList>
    </citation>
    <scope>NUCLEOTIDE SEQUENCE [LARGE SCALE GENOMIC DNA]</scope>
    <source>
        <strain evidence="3 4">CIP 81.93</strain>
    </source>
</reference>
<dbReference type="AlphaFoldDB" id="A0A0C1H1W9"/>
<accession>A0A0C1H1W9</accession>
<dbReference type="PANTHER" id="PTHR38340">
    <property type="entry name" value="S-LAYER PROTEIN"/>
    <property type="match status" value="1"/>
</dbReference>
<dbReference type="InterPro" id="IPR011049">
    <property type="entry name" value="Serralysin-like_metalloprot_C"/>
</dbReference>
<gene>
    <name evidence="3" type="ORF">MCC93_12620</name>
</gene>
<dbReference type="RefSeq" id="WP_039407289.1">
    <property type="nucleotide sequence ID" value="NZ_JUFZ01000045.1"/>
</dbReference>
<organism evidence="3 4">
    <name type="scientific">Morococcus cerebrosus</name>
    <dbReference type="NCBI Taxonomy" id="1056807"/>
    <lineage>
        <taxon>Bacteria</taxon>
        <taxon>Pseudomonadati</taxon>
        <taxon>Pseudomonadota</taxon>
        <taxon>Betaproteobacteria</taxon>
        <taxon>Neisseriales</taxon>
        <taxon>Neisseriaceae</taxon>
        <taxon>Morococcus</taxon>
    </lineage>
</organism>
<dbReference type="PANTHER" id="PTHR38340:SF1">
    <property type="entry name" value="S-LAYER PROTEIN"/>
    <property type="match status" value="1"/>
</dbReference>
<dbReference type="PATRIC" id="fig|1056807.3.peg.1215"/>
<comment type="caution">
    <text evidence="3">The sequence shown here is derived from an EMBL/GenBank/DDBJ whole genome shotgun (WGS) entry which is preliminary data.</text>
</comment>
<dbReference type="Gene3D" id="2.150.10.10">
    <property type="entry name" value="Serralysin-like metalloprotease, C-terminal"/>
    <property type="match status" value="3"/>
</dbReference>
<name>A0A0C1H1W9_9NEIS</name>
<proteinExistence type="predicted"/>
<dbReference type="Proteomes" id="UP000031390">
    <property type="component" value="Unassembled WGS sequence"/>
</dbReference>
<dbReference type="GO" id="GO:0005509">
    <property type="term" value="F:calcium ion binding"/>
    <property type="evidence" value="ECO:0007669"/>
    <property type="project" value="InterPro"/>
</dbReference>
<evidence type="ECO:0000256" key="1">
    <source>
        <dbReference type="ARBA" id="ARBA00004613"/>
    </source>
</evidence>
<protein>
    <submittedName>
        <fullName evidence="3">Type I secretion protein</fullName>
    </submittedName>
</protein>
<sequence length="268" mass="28481">MANTLHSLSRSAANNKSDVLKGTPHDDVLHGSLGHTTFYGGLGDDIYYSKNADDTIVEYANEGNDTVYADTTFTLPTHVENLTLEGNGNTFGFGNNSNNILIGNSGNNRLSGEEGNDFLYGMGGNDTLSGGNGNDHLNGGDGDDYLAGGLGSDTIITGAGRDTVAFTAADIREGSIDRLLDFNPETDKLDLSGMRSLLTGSNANLSWSKMFVDKDPEVILQKDHPYLIFDTEQQTLAYRAAGSSSSTVFAKSDSDDPSKWLDASNIIG</sequence>
<dbReference type="PROSITE" id="PS00330">
    <property type="entry name" value="HEMOLYSIN_CALCIUM"/>
    <property type="match status" value="3"/>
</dbReference>
<dbReference type="GO" id="GO:0005615">
    <property type="term" value="C:extracellular space"/>
    <property type="evidence" value="ECO:0007669"/>
    <property type="project" value="InterPro"/>
</dbReference>
<keyword evidence="2" id="KW-0964">Secreted</keyword>
<dbReference type="InterPro" id="IPR050557">
    <property type="entry name" value="RTX_toxin/Mannuronan_C5-epim"/>
</dbReference>
<dbReference type="SUPFAM" id="SSF51120">
    <property type="entry name" value="beta-Roll"/>
    <property type="match status" value="2"/>
</dbReference>
<evidence type="ECO:0000313" key="4">
    <source>
        <dbReference type="Proteomes" id="UP000031390"/>
    </source>
</evidence>
<dbReference type="InterPro" id="IPR001343">
    <property type="entry name" value="Hemolysn_Ca-bd"/>
</dbReference>
<dbReference type="Pfam" id="PF00353">
    <property type="entry name" value="HemolysinCabind"/>
    <property type="match status" value="3"/>
</dbReference>
<evidence type="ECO:0000256" key="2">
    <source>
        <dbReference type="ARBA" id="ARBA00022525"/>
    </source>
</evidence>
<dbReference type="InterPro" id="IPR018511">
    <property type="entry name" value="Hemolysin-typ_Ca-bd_CS"/>
</dbReference>
<comment type="subcellular location">
    <subcellularLocation>
        <location evidence="1">Secreted</location>
    </subcellularLocation>
</comment>
<evidence type="ECO:0000313" key="3">
    <source>
        <dbReference type="EMBL" id="KIC08117.1"/>
    </source>
</evidence>
<dbReference type="EMBL" id="JUFZ01000045">
    <property type="protein sequence ID" value="KIC08117.1"/>
    <property type="molecule type" value="Genomic_DNA"/>
</dbReference>
<dbReference type="PRINTS" id="PR00313">
    <property type="entry name" value="CABNDNGRPT"/>
</dbReference>